<dbReference type="EMBL" id="GBRH01218169">
    <property type="protein sequence ID" value="JAD79726.1"/>
    <property type="molecule type" value="Transcribed_RNA"/>
</dbReference>
<protein>
    <submittedName>
        <fullName evidence="1">Uncharacterized protein</fullName>
    </submittedName>
</protein>
<organism evidence="1">
    <name type="scientific">Arundo donax</name>
    <name type="common">Giant reed</name>
    <name type="synonym">Donax arundinaceus</name>
    <dbReference type="NCBI Taxonomy" id="35708"/>
    <lineage>
        <taxon>Eukaryota</taxon>
        <taxon>Viridiplantae</taxon>
        <taxon>Streptophyta</taxon>
        <taxon>Embryophyta</taxon>
        <taxon>Tracheophyta</taxon>
        <taxon>Spermatophyta</taxon>
        <taxon>Magnoliopsida</taxon>
        <taxon>Liliopsida</taxon>
        <taxon>Poales</taxon>
        <taxon>Poaceae</taxon>
        <taxon>PACMAD clade</taxon>
        <taxon>Arundinoideae</taxon>
        <taxon>Arundineae</taxon>
        <taxon>Arundo</taxon>
    </lineage>
</organism>
<name>A0A0A9CVV7_ARUDO</name>
<accession>A0A0A9CVV7</accession>
<evidence type="ECO:0000313" key="1">
    <source>
        <dbReference type="EMBL" id="JAD79726.1"/>
    </source>
</evidence>
<reference evidence="1" key="1">
    <citation type="submission" date="2014-09" db="EMBL/GenBank/DDBJ databases">
        <authorList>
            <person name="Magalhaes I.L.F."/>
            <person name="Oliveira U."/>
            <person name="Santos F.R."/>
            <person name="Vidigal T.H.D.A."/>
            <person name="Brescovit A.D."/>
            <person name="Santos A.J."/>
        </authorList>
    </citation>
    <scope>NUCLEOTIDE SEQUENCE</scope>
    <source>
        <tissue evidence="1">Shoot tissue taken approximately 20 cm above the soil surface</tissue>
    </source>
</reference>
<reference evidence="1" key="2">
    <citation type="journal article" date="2015" name="Data Brief">
        <title>Shoot transcriptome of the giant reed, Arundo donax.</title>
        <authorList>
            <person name="Barrero R.A."/>
            <person name="Guerrero F.D."/>
            <person name="Moolhuijzen P."/>
            <person name="Goolsby J.A."/>
            <person name="Tidwell J."/>
            <person name="Bellgard S.E."/>
            <person name="Bellgard M.I."/>
        </authorList>
    </citation>
    <scope>NUCLEOTIDE SEQUENCE</scope>
    <source>
        <tissue evidence="1">Shoot tissue taken approximately 20 cm above the soil surface</tissue>
    </source>
</reference>
<sequence>MVCFGACRKRILPVQGGKRAGLSVAGILRCIQIPWGRPVSRP</sequence>
<dbReference type="AlphaFoldDB" id="A0A0A9CVV7"/>
<proteinExistence type="predicted"/>